<sequence length="74" mass="8192">MTTGDYLPLTPIYRPPFTDLDDYGRVNGAYGGAFDGEPPARVCAKASRLPDDVPVEVDAVAYPGRRRRLRGRRP</sequence>
<dbReference type="GO" id="GO:0016787">
    <property type="term" value="F:hydrolase activity"/>
    <property type="evidence" value="ECO:0007669"/>
    <property type="project" value="UniProtKB-KW"/>
</dbReference>
<dbReference type="RefSeq" id="WP_308203521.1">
    <property type="nucleotide sequence ID" value="NZ_JAODIW010000005.1"/>
</dbReference>
<dbReference type="InterPro" id="IPR006175">
    <property type="entry name" value="YjgF/YER057c/UK114"/>
</dbReference>
<evidence type="ECO:0000313" key="2">
    <source>
        <dbReference type="Proteomes" id="UP001595921"/>
    </source>
</evidence>
<gene>
    <name evidence="1" type="ORF">ACFO0N_20470</name>
</gene>
<keyword evidence="1" id="KW-0378">Hydrolase</keyword>
<dbReference type="AlphaFoldDB" id="A0ABD5PI01"/>
<dbReference type="SUPFAM" id="SSF55298">
    <property type="entry name" value="YjgF-like"/>
    <property type="match status" value="1"/>
</dbReference>
<dbReference type="Gene3D" id="3.30.1330.40">
    <property type="entry name" value="RutC-like"/>
    <property type="match status" value="1"/>
</dbReference>
<dbReference type="EMBL" id="JBHSDS010000017">
    <property type="protein sequence ID" value="MFC4360327.1"/>
    <property type="molecule type" value="Genomic_DNA"/>
</dbReference>
<dbReference type="InterPro" id="IPR035959">
    <property type="entry name" value="RutC-like_sf"/>
</dbReference>
<keyword evidence="2" id="KW-1185">Reference proteome</keyword>
<organism evidence="1 2">
    <name type="scientific">Halobium salinum</name>
    <dbReference type="NCBI Taxonomy" id="1364940"/>
    <lineage>
        <taxon>Archaea</taxon>
        <taxon>Methanobacteriati</taxon>
        <taxon>Methanobacteriota</taxon>
        <taxon>Stenosarchaea group</taxon>
        <taxon>Halobacteria</taxon>
        <taxon>Halobacteriales</taxon>
        <taxon>Haloferacaceae</taxon>
        <taxon>Halobium</taxon>
    </lineage>
</organism>
<dbReference type="Pfam" id="PF01042">
    <property type="entry name" value="Ribonuc_L-PSP"/>
    <property type="match status" value="1"/>
</dbReference>
<reference evidence="1 2" key="1">
    <citation type="journal article" date="2019" name="Int. J. Syst. Evol. Microbiol.">
        <title>The Global Catalogue of Microorganisms (GCM) 10K type strain sequencing project: providing services to taxonomists for standard genome sequencing and annotation.</title>
        <authorList>
            <consortium name="The Broad Institute Genomics Platform"/>
            <consortium name="The Broad Institute Genome Sequencing Center for Infectious Disease"/>
            <person name="Wu L."/>
            <person name="Ma J."/>
        </authorList>
    </citation>
    <scope>NUCLEOTIDE SEQUENCE [LARGE SCALE GENOMIC DNA]</scope>
    <source>
        <strain evidence="1 2">CGMCC 1.12553</strain>
    </source>
</reference>
<comment type="caution">
    <text evidence="1">The sequence shown here is derived from an EMBL/GenBank/DDBJ whole genome shotgun (WGS) entry which is preliminary data.</text>
</comment>
<proteinExistence type="predicted"/>
<name>A0ABD5PI01_9EURY</name>
<accession>A0ABD5PI01</accession>
<protein>
    <submittedName>
        <fullName evidence="1">Rid family hydrolase</fullName>
    </submittedName>
</protein>
<dbReference type="CDD" id="cd00448">
    <property type="entry name" value="YjgF_YER057c_UK114_family"/>
    <property type="match status" value="1"/>
</dbReference>
<dbReference type="Proteomes" id="UP001595921">
    <property type="component" value="Unassembled WGS sequence"/>
</dbReference>
<evidence type="ECO:0000313" key="1">
    <source>
        <dbReference type="EMBL" id="MFC4360327.1"/>
    </source>
</evidence>